<evidence type="ECO:0000313" key="2">
    <source>
        <dbReference type="EMBL" id="SVA01673.1"/>
    </source>
</evidence>
<dbReference type="InterPro" id="IPR017776">
    <property type="entry name" value="FeS_assembly_SufT_put"/>
</dbReference>
<dbReference type="PANTHER" id="PTHR42831">
    <property type="entry name" value="FE-S PROTEIN MATURATION AUXILIARY FACTOR YITW"/>
    <property type="match status" value="1"/>
</dbReference>
<protein>
    <recommendedName>
        <fullName evidence="1">MIP18 family-like domain-containing protein</fullName>
    </recommendedName>
</protein>
<dbReference type="PANTHER" id="PTHR42831:SF1">
    <property type="entry name" value="FE-S PROTEIN MATURATION AUXILIARY FACTOR YITW"/>
    <property type="match status" value="1"/>
</dbReference>
<organism evidence="2">
    <name type="scientific">marine metagenome</name>
    <dbReference type="NCBI Taxonomy" id="408172"/>
    <lineage>
        <taxon>unclassified sequences</taxon>
        <taxon>metagenomes</taxon>
        <taxon>ecological metagenomes</taxon>
    </lineage>
</organism>
<sequence>MINPTHMDEQVTLSRDVDVITIPFGAKTNLKKGENGHITQALGGSYTVMIGGNLFRIDGKDADAIGKEKSEEIQKSNNIHGAEINEKAVWDVMKTCYDPEIPVNIVDLGLIYSCEFKTKDNGNKLVDIKMTLTAPGCGMGPVIADEVKQKVKNVQGVDEINLELVWDPPWDQSMISEAARLEMGLL</sequence>
<dbReference type="NCBIfam" id="TIGR03406">
    <property type="entry name" value="FeS_long_SufT"/>
    <property type="match status" value="1"/>
</dbReference>
<dbReference type="AlphaFoldDB" id="A0A381SK85"/>
<gene>
    <name evidence="2" type="ORF">METZ01_LOCUS54527</name>
</gene>
<accession>A0A381SK85</accession>
<dbReference type="InterPro" id="IPR052339">
    <property type="entry name" value="Fe-S_Maturation_MIP18"/>
</dbReference>
<dbReference type="Gene3D" id="3.30.300.130">
    <property type="entry name" value="Fe-S cluster assembly (FSCA)"/>
    <property type="match status" value="1"/>
</dbReference>
<reference evidence="2" key="1">
    <citation type="submission" date="2018-05" db="EMBL/GenBank/DDBJ databases">
        <authorList>
            <person name="Lanie J.A."/>
            <person name="Ng W.-L."/>
            <person name="Kazmierczak K.M."/>
            <person name="Andrzejewski T.M."/>
            <person name="Davidsen T.M."/>
            <person name="Wayne K.J."/>
            <person name="Tettelin H."/>
            <person name="Glass J.I."/>
            <person name="Rusch D."/>
            <person name="Podicherti R."/>
            <person name="Tsui H.-C.T."/>
            <person name="Winkler M.E."/>
        </authorList>
    </citation>
    <scope>NUCLEOTIDE SEQUENCE</scope>
</reference>
<proteinExistence type="predicted"/>
<dbReference type="SUPFAM" id="SSF117916">
    <property type="entry name" value="Fe-S cluster assembly (FSCA) domain-like"/>
    <property type="match status" value="1"/>
</dbReference>
<evidence type="ECO:0000259" key="1">
    <source>
        <dbReference type="Pfam" id="PF01883"/>
    </source>
</evidence>
<dbReference type="InterPro" id="IPR034904">
    <property type="entry name" value="FSCA_dom_sf"/>
</dbReference>
<dbReference type="Pfam" id="PF01883">
    <property type="entry name" value="FeS_assembly_P"/>
    <property type="match status" value="1"/>
</dbReference>
<name>A0A381SK85_9ZZZZ</name>
<dbReference type="InterPro" id="IPR002744">
    <property type="entry name" value="MIP18-like"/>
</dbReference>
<dbReference type="EMBL" id="UINC01002928">
    <property type="protein sequence ID" value="SVA01673.1"/>
    <property type="molecule type" value="Genomic_DNA"/>
</dbReference>
<feature type="domain" description="MIP18 family-like" evidence="1">
    <location>
        <begin position="86"/>
        <end position="161"/>
    </location>
</feature>